<comment type="caution">
    <text evidence="10">The sequence shown here is derived from an EMBL/GenBank/DDBJ whole genome shotgun (WGS) entry which is preliminary data.</text>
</comment>
<sequence length="488" mass="53996">MADESIESPPWLIAVLCYTQYLVLLVFGYLREYCGRLSGYSRYKSPNTKPGFARLLLDYESFYTHRVYHRLQEVFNRPVSSSPGAHIDVVERYTPDGGKTYMPKEDGSVRPCLNLASYNYLGFADDWLNTCSKDVFEAVETYGLASSTPPMEYGTSDVHQKLERAVAEFIGKPAAFVYNMGYGTNATTIPALMGKGTLIISDSLNHSSIINGARISGATVTIFRHNDPSHLESVLRRRIADGQPRTHYPWKKIWVVVEGIYSMEGEMVQLRRVIDIVKKYKAYSYVDEAHSIGALGATGRGICEYAGVDPSEVDILMGTFSKSFGGMGGYIAASEDVIEFIRTSSAGATYATSLSPIVAQQILTALNIIWGRDGTDLGKRKLQALRENSNYFRAGLEKIGFLTIGSYDSPVIPVIVYSYSKSLAFARACWARKLAVVTVGFPVTPLLLGRARFCISAAHTKEDMDHALKALAEVSELTRTRFAQRLLG</sequence>
<dbReference type="AlphaFoldDB" id="A0AAV2YG35"/>
<evidence type="ECO:0000256" key="3">
    <source>
        <dbReference type="ARBA" id="ARBA00013220"/>
    </source>
</evidence>
<accession>A0AAV2YG35</accession>
<feature type="transmembrane region" description="Helical" evidence="8">
    <location>
        <begin position="12"/>
        <end position="30"/>
    </location>
</feature>
<reference evidence="10" key="2">
    <citation type="journal article" date="2023" name="Microbiol Resour">
        <title>Decontamination and Annotation of the Draft Genome Sequence of the Oomycete Lagenidium giganteum ARSEF 373.</title>
        <authorList>
            <person name="Morgan W.R."/>
            <person name="Tartar A."/>
        </authorList>
    </citation>
    <scope>NUCLEOTIDE SEQUENCE</scope>
    <source>
        <strain evidence="10">ARSEF 373</strain>
    </source>
</reference>
<proteinExistence type="inferred from homology"/>
<dbReference type="Gene3D" id="3.40.640.10">
    <property type="entry name" value="Type I PLP-dependent aspartate aminotransferase-like (Major domain)"/>
    <property type="match status" value="1"/>
</dbReference>
<reference evidence="10" key="1">
    <citation type="submission" date="2022-11" db="EMBL/GenBank/DDBJ databases">
        <authorList>
            <person name="Morgan W.R."/>
            <person name="Tartar A."/>
        </authorList>
    </citation>
    <scope>NUCLEOTIDE SEQUENCE</scope>
    <source>
        <strain evidence="10">ARSEF 373</strain>
    </source>
</reference>
<dbReference type="Proteomes" id="UP001146120">
    <property type="component" value="Unassembled WGS sequence"/>
</dbReference>
<keyword evidence="11" id="KW-1185">Reference proteome</keyword>
<evidence type="ECO:0000256" key="6">
    <source>
        <dbReference type="ARBA" id="ARBA00048528"/>
    </source>
</evidence>
<dbReference type="InterPro" id="IPR050087">
    <property type="entry name" value="AON_synthase_class-II"/>
</dbReference>
<evidence type="ECO:0000256" key="2">
    <source>
        <dbReference type="ARBA" id="ARBA00008392"/>
    </source>
</evidence>
<dbReference type="EC" id="2.3.1.50" evidence="3"/>
<dbReference type="GO" id="GO:0046512">
    <property type="term" value="P:sphingosine biosynthetic process"/>
    <property type="evidence" value="ECO:0007669"/>
    <property type="project" value="TreeGrafter"/>
</dbReference>
<dbReference type="Gene3D" id="3.90.1150.10">
    <property type="entry name" value="Aspartate Aminotransferase, domain 1"/>
    <property type="match status" value="1"/>
</dbReference>
<dbReference type="GO" id="GO:0017059">
    <property type="term" value="C:serine palmitoyltransferase complex"/>
    <property type="evidence" value="ECO:0007669"/>
    <property type="project" value="TreeGrafter"/>
</dbReference>
<dbReference type="PANTHER" id="PTHR13693:SF3">
    <property type="entry name" value="LD36009P"/>
    <property type="match status" value="1"/>
</dbReference>
<keyword evidence="8" id="KW-1133">Transmembrane helix</keyword>
<dbReference type="EMBL" id="DAKRPA010000405">
    <property type="protein sequence ID" value="DAZ92661.1"/>
    <property type="molecule type" value="Genomic_DNA"/>
</dbReference>
<keyword evidence="5 7" id="KW-0663">Pyridoxal phosphate</keyword>
<keyword evidence="8" id="KW-0472">Membrane</keyword>
<dbReference type="GO" id="GO:0016020">
    <property type="term" value="C:membrane"/>
    <property type="evidence" value="ECO:0007669"/>
    <property type="project" value="GOC"/>
</dbReference>
<organism evidence="10 11">
    <name type="scientific">Lagenidium giganteum</name>
    <dbReference type="NCBI Taxonomy" id="4803"/>
    <lineage>
        <taxon>Eukaryota</taxon>
        <taxon>Sar</taxon>
        <taxon>Stramenopiles</taxon>
        <taxon>Oomycota</taxon>
        <taxon>Peronosporomycetes</taxon>
        <taxon>Pythiales</taxon>
        <taxon>Pythiaceae</taxon>
    </lineage>
</organism>
<dbReference type="SUPFAM" id="SSF53383">
    <property type="entry name" value="PLP-dependent transferases"/>
    <property type="match status" value="1"/>
</dbReference>
<evidence type="ECO:0000256" key="5">
    <source>
        <dbReference type="ARBA" id="ARBA00022898"/>
    </source>
</evidence>
<dbReference type="GO" id="GO:0046513">
    <property type="term" value="P:ceramide biosynthetic process"/>
    <property type="evidence" value="ECO:0007669"/>
    <property type="project" value="TreeGrafter"/>
</dbReference>
<protein>
    <recommendedName>
        <fullName evidence="3">serine C-palmitoyltransferase</fullName>
        <ecNumber evidence="3">2.3.1.50</ecNumber>
    </recommendedName>
</protein>
<keyword evidence="8" id="KW-0812">Transmembrane</keyword>
<gene>
    <name evidence="10" type="ORF">N0F65_006470</name>
</gene>
<dbReference type="GO" id="GO:0030170">
    <property type="term" value="F:pyridoxal phosphate binding"/>
    <property type="evidence" value="ECO:0007669"/>
    <property type="project" value="InterPro"/>
</dbReference>
<dbReference type="CDD" id="cd06454">
    <property type="entry name" value="KBL_like"/>
    <property type="match status" value="1"/>
</dbReference>
<feature type="domain" description="Aminotransferase class I/classII large" evidence="9">
    <location>
        <begin position="111"/>
        <end position="471"/>
    </location>
</feature>
<keyword evidence="4" id="KW-0808">Transferase</keyword>
<comment type="catalytic activity">
    <reaction evidence="6">
        <text>L-serine + hexadecanoyl-CoA + H(+) = 3-oxosphinganine + CO2 + CoA</text>
        <dbReference type="Rhea" id="RHEA:14761"/>
        <dbReference type="ChEBI" id="CHEBI:15378"/>
        <dbReference type="ChEBI" id="CHEBI:16526"/>
        <dbReference type="ChEBI" id="CHEBI:33384"/>
        <dbReference type="ChEBI" id="CHEBI:57287"/>
        <dbReference type="ChEBI" id="CHEBI:57379"/>
        <dbReference type="ChEBI" id="CHEBI:58299"/>
        <dbReference type="EC" id="2.3.1.50"/>
    </reaction>
</comment>
<evidence type="ECO:0000256" key="8">
    <source>
        <dbReference type="SAM" id="Phobius"/>
    </source>
</evidence>
<dbReference type="InterPro" id="IPR015421">
    <property type="entry name" value="PyrdxlP-dep_Trfase_major"/>
</dbReference>
<dbReference type="Pfam" id="PF00155">
    <property type="entry name" value="Aminotran_1_2"/>
    <property type="match status" value="1"/>
</dbReference>
<dbReference type="GO" id="GO:0004758">
    <property type="term" value="F:serine C-palmitoyltransferase activity"/>
    <property type="evidence" value="ECO:0007669"/>
    <property type="project" value="UniProtKB-EC"/>
</dbReference>
<evidence type="ECO:0000313" key="10">
    <source>
        <dbReference type="EMBL" id="DAZ92661.1"/>
    </source>
</evidence>
<dbReference type="PROSITE" id="PS00599">
    <property type="entry name" value="AA_TRANSFER_CLASS_2"/>
    <property type="match status" value="1"/>
</dbReference>
<name>A0AAV2YG35_9STRA</name>
<dbReference type="InterPro" id="IPR015424">
    <property type="entry name" value="PyrdxlP-dep_Trfase"/>
</dbReference>
<comment type="cofactor">
    <cofactor evidence="1 7">
        <name>pyridoxal 5'-phosphate</name>
        <dbReference type="ChEBI" id="CHEBI:597326"/>
    </cofactor>
</comment>
<evidence type="ECO:0000256" key="7">
    <source>
        <dbReference type="RuleBase" id="RU003693"/>
    </source>
</evidence>
<evidence type="ECO:0000256" key="1">
    <source>
        <dbReference type="ARBA" id="ARBA00001933"/>
    </source>
</evidence>
<dbReference type="InterPro" id="IPR001917">
    <property type="entry name" value="Aminotrans_II_pyridoxalP_BS"/>
</dbReference>
<comment type="similarity">
    <text evidence="2 7">Belongs to the class-II pyridoxal-phosphate-dependent aminotransferase family.</text>
</comment>
<evidence type="ECO:0000313" key="11">
    <source>
        <dbReference type="Proteomes" id="UP001146120"/>
    </source>
</evidence>
<evidence type="ECO:0000256" key="4">
    <source>
        <dbReference type="ARBA" id="ARBA00022679"/>
    </source>
</evidence>
<dbReference type="InterPro" id="IPR004839">
    <property type="entry name" value="Aminotransferase_I/II_large"/>
</dbReference>
<evidence type="ECO:0000259" key="9">
    <source>
        <dbReference type="Pfam" id="PF00155"/>
    </source>
</evidence>
<dbReference type="InterPro" id="IPR015422">
    <property type="entry name" value="PyrdxlP-dep_Trfase_small"/>
</dbReference>
<dbReference type="PANTHER" id="PTHR13693">
    <property type="entry name" value="CLASS II AMINOTRANSFERASE/8-AMINO-7-OXONONANOATE SYNTHASE"/>
    <property type="match status" value="1"/>
</dbReference>